<feature type="chain" id="PRO_5022253733" evidence="2">
    <location>
        <begin position="25"/>
        <end position="479"/>
    </location>
</feature>
<dbReference type="OrthoDB" id="9783100at2"/>
<keyword evidence="2" id="KW-0732">Signal</keyword>
<reference evidence="3 4" key="1">
    <citation type="submission" date="2019-06" db="EMBL/GenBank/DDBJ databases">
        <title>Genomic Encyclopedia of Type Strains, Phase IV (KMG-V): Genome sequencing to study the core and pangenomes of soil and plant-associated prokaryotes.</title>
        <authorList>
            <person name="Whitman W."/>
        </authorList>
    </citation>
    <scope>NUCLEOTIDE SEQUENCE [LARGE SCALE GENOMIC DNA]</scope>
    <source>
        <strain evidence="3 4">BR 11880</strain>
    </source>
</reference>
<keyword evidence="2 3" id="KW-0449">Lipoprotein</keyword>
<proteinExistence type="inferred from homology"/>
<dbReference type="SUPFAM" id="SSF56954">
    <property type="entry name" value="Outer membrane efflux proteins (OEP)"/>
    <property type="match status" value="1"/>
</dbReference>
<dbReference type="AlphaFoldDB" id="A0A560F9R9"/>
<dbReference type="NCBIfam" id="TIGR01845">
    <property type="entry name" value="outer_NodT"/>
    <property type="match status" value="1"/>
</dbReference>
<protein>
    <submittedName>
        <fullName evidence="3">NodT family efflux transporter outer membrane factor (OMF) lipoprotein</fullName>
    </submittedName>
</protein>
<feature type="signal peptide" evidence="2">
    <location>
        <begin position="1"/>
        <end position="24"/>
    </location>
</feature>
<comment type="caution">
    <text evidence="3">The sequence shown here is derived from an EMBL/GenBank/DDBJ whole genome shotgun (WGS) entry which is preliminary data.</text>
</comment>
<dbReference type="PANTHER" id="PTHR30203">
    <property type="entry name" value="OUTER MEMBRANE CATION EFFLUX PROTEIN"/>
    <property type="match status" value="1"/>
</dbReference>
<dbReference type="GO" id="GO:0005886">
    <property type="term" value="C:plasma membrane"/>
    <property type="evidence" value="ECO:0007669"/>
    <property type="project" value="UniProtKB-SubCell"/>
</dbReference>
<dbReference type="EMBL" id="VITN01000010">
    <property type="protein sequence ID" value="TWB18359.1"/>
    <property type="molecule type" value="Genomic_DNA"/>
</dbReference>
<keyword evidence="2" id="KW-0564">Palmitate</keyword>
<keyword evidence="2" id="KW-0472">Membrane</keyword>
<dbReference type="PROSITE" id="PS51257">
    <property type="entry name" value="PROKAR_LIPOPROTEIN"/>
    <property type="match status" value="1"/>
</dbReference>
<dbReference type="InterPro" id="IPR010131">
    <property type="entry name" value="MdtP/NodT-like"/>
</dbReference>
<keyword evidence="2" id="KW-1134">Transmembrane beta strand</keyword>
<keyword evidence="2" id="KW-0812">Transmembrane</keyword>
<dbReference type="GO" id="GO:0015562">
    <property type="term" value="F:efflux transmembrane transporter activity"/>
    <property type="evidence" value="ECO:0007669"/>
    <property type="project" value="InterPro"/>
</dbReference>
<dbReference type="InterPro" id="IPR003423">
    <property type="entry name" value="OMP_efflux"/>
</dbReference>
<evidence type="ECO:0000313" key="3">
    <source>
        <dbReference type="EMBL" id="TWB18359.1"/>
    </source>
</evidence>
<sequence length="479" mass="50042">MRTFPLPLIALAFVAGCTVGPDYAGPPELPGNLTAAGMFHRQGDTASLARAPIAAWWETLADPALTALVQQALRASPTLAAAQAKLQGARAGLARQQADGMPKASAQALYLHTHTPSDLLGGTTETSTDSDFVNIGFDAAWEADLFGGHRRAVEAAGAQAEASRYDLGDAQISLAAEVARAYVGLRSAQERHRLTLRSIGLLEEMLALSRQRQSAGTAPAIALTPLPGQLATAQADEAELATEVEGYLDQLCLLTGQVPGSLDTSLGSDAPVPLPPAEVAVGDPAQLLRHRPDIRVAERTLAAATAQIGVREADKFPRVSLRGLVGLGGNGLAALTHVGNTVALGTPSLSWTFLDFGRVTAAVDQATAERDAAEAQYRATVLKALYEAENALSHFGGQRRQLARVATAEAAAAEAVDLTRQRATRGTASRLDLLDAERHQTQALIATAQATAALTLDYVVLQKSLGLGWSETQATAQAL</sequence>
<gene>
    <name evidence="3" type="ORF">FBZ89_1104</name>
</gene>
<name>A0A560F9R9_9PROT</name>
<dbReference type="Gene3D" id="2.20.200.10">
    <property type="entry name" value="Outer membrane efflux proteins (OEP)"/>
    <property type="match status" value="1"/>
</dbReference>
<organism evidence="3 4">
    <name type="scientific">Nitrospirillum amazonense</name>
    <dbReference type="NCBI Taxonomy" id="28077"/>
    <lineage>
        <taxon>Bacteria</taxon>
        <taxon>Pseudomonadati</taxon>
        <taxon>Pseudomonadota</taxon>
        <taxon>Alphaproteobacteria</taxon>
        <taxon>Rhodospirillales</taxon>
        <taxon>Azospirillaceae</taxon>
        <taxon>Nitrospirillum</taxon>
    </lineage>
</organism>
<evidence type="ECO:0000313" key="4">
    <source>
        <dbReference type="Proteomes" id="UP000319859"/>
    </source>
</evidence>
<comment type="similarity">
    <text evidence="1 2">Belongs to the outer membrane factor (OMF) (TC 1.B.17) family.</text>
</comment>
<dbReference type="Gene3D" id="1.20.1600.10">
    <property type="entry name" value="Outer membrane efflux proteins (OEP)"/>
    <property type="match status" value="1"/>
</dbReference>
<dbReference type="PANTHER" id="PTHR30203:SF25">
    <property type="entry name" value="OUTER MEMBRANE PROTEIN-RELATED"/>
    <property type="match status" value="1"/>
</dbReference>
<comment type="subcellular location">
    <subcellularLocation>
        <location evidence="2">Cell membrane</location>
        <topology evidence="2">Lipid-anchor</topology>
    </subcellularLocation>
</comment>
<dbReference type="Pfam" id="PF02321">
    <property type="entry name" value="OEP"/>
    <property type="match status" value="2"/>
</dbReference>
<evidence type="ECO:0000256" key="1">
    <source>
        <dbReference type="ARBA" id="ARBA00007613"/>
    </source>
</evidence>
<dbReference type="Proteomes" id="UP000319859">
    <property type="component" value="Unassembled WGS sequence"/>
</dbReference>
<dbReference type="RefSeq" id="WP_145751025.1">
    <property type="nucleotide sequence ID" value="NZ_VITN01000010.1"/>
</dbReference>
<accession>A0A560F9R9</accession>
<evidence type="ECO:0000256" key="2">
    <source>
        <dbReference type="RuleBase" id="RU362097"/>
    </source>
</evidence>